<dbReference type="CDD" id="cd06464">
    <property type="entry name" value="ACD_sHsps-like"/>
    <property type="match status" value="1"/>
</dbReference>
<name>A0A4Q9PYU6_9APHY</name>
<dbReference type="PROSITE" id="PS01031">
    <property type="entry name" value="SHSP"/>
    <property type="match status" value="1"/>
</dbReference>
<evidence type="ECO:0000313" key="5">
    <source>
        <dbReference type="EMBL" id="TBU59835.1"/>
    </source>
</evidence>
<dbReference type="InterPro" id="IPR002068">
    <property type="entry name" value="A-crystallin/Hsp20_dom"/>
</dbReference>
<gene>
    <name evidence="5" type="ORF">BD310DRAFT_924334</name>
</gene>
<reference evidence="5 6" key="1">
    <citation type="submission" date="2019-01" db="EMBL/GenBank/DDBJ databases">
        <title>Draft genome sequences of three monokaryotic isolates of the white-rot basidiomycete fungus Dichomitus squalens.</title>
        <authorList>
            <consortium name="DOE Joint Genome Institute"/>
            <person name="Lopez S.C."/>
            <person name="Andreopoulos B."/>
            <person name="Pangilinan J."/>
            <person name="Lipzen A."/>
            <person name="Riley R."/>
            <person name="Ahrendt S."/>
            <person name="Ng V."/>
            <person name="Barry K."/>
            <person name="Daum C."/>
            <person name="Grigoriev I.V."/>
            <person name="Hilden K.S."/>
            <person name="Makela M.R."/>
            <person name="de Vries R.P."/>
        </authorList>
    </citation>
    <scope>NUCLEOTIDE SEQUENCE [LARGE SCALE GENOMIC DNA]</scope>
    <source>
        <strain evidence="5 6">CBS 464.89</strain>
    </source>
</reference>
<dbReference type="InterPro" id="IPR008978">
    <property type="entry name" value="HSP20-like_chaperone"/>
</dbReference>
<dbReference type="Pfam" id="PF00011">
    <property type="entry name" value="HSP20"/>
    <property type="match status" value="2"/>
</dbReference>
<feature type="domain" description="SHSP" evidence="4">
    <location>
        <begin position="45"/>
        <end position="195"/>
    </location>
</feature>
<dbReference type="AlphaFoldDB" id="A0A4Q9PYU6"/>
<evidence type="ECO:0000256" key="3">
    <source>
        <dbReference type="SAM" id="MobiDB-lite"/>
    </source>
</evidence>
<keyword evidence="6" id="KW-1185">Reference proteome</keyword>
<accession>A0A4Q9PYU6</accession>
<feature type="compositionally biased region" description="Polar residues" evidence="3">
    <location>
        <begin position="104"/>
        <end position="117"/>
    </location>
</feature>
<evidence type="ECO:0000313" key="6">
    <source>
        <dbReference type="Proteomes" id="UP000292082"/>
    </source>
</evidence>
<dbReference type="Proteomes" id="UP000292082">
    <property type="component" value="Unassembled WGS sequence"/>
</dbReference>
<evidence type="ECO:0000259" key="4">
    <source>
        <dbReference type="PROSITE" id="PS01031"/>
    </source>
</evidence>
<comment type="similarity">
    <text evidence="1 2">Belongs to the small heat shock protein (HSP20) family.</text>
</comment>
<protein>
    <recommendedName>
        <fullName evidence="4">SHSP domain-containing protein</fullName>
    </recommendedName>
</protein>
<feature type="region of interest" description="Disordered" evidence="3">
    <location>
        <begin position="95"/>
        <end position="121"/>
    </location>
</feature>
<organism evidence="5 6">
    <name type="scientific">Dichomitus squalens</name>
    <dbReference type="NCBI Taxonomy" id="114155"/>
    <lineage>
        <taxon>Eukaryota</taxon>
        <taxon>Fungi</taxon>
        <taxon>Dikarya</taxon>
        <taxon>Basidiomycota</taxon>
        <taxon>Agaricomycotina</taxon>
        <taxon>Agaricomycetes</taxon>
        <taxon>Polyporales</taxon>
        <taxon>Polyporaceae</taxon>
        <taxon>Dichomitus</taxon>
    </lineage>
</organism>
<evidence type="ECO:0000256" key="1">
    <source>
        <dbReference type="PROSITE-ProRule" id="PRU00285"/>
    </source>
</evidence>
<evidence type="ECO:0000256" key="2">
    <source>
        <dbReference type="RuleBase" id="RU003616"/>
    </source>
</evidence>
<sequence>MTVRSPRSKFVSGLEKRLGRALSAQETLRLAAYARAVKIRKAQQQQQRVYKPRMELWDDGDSPLVTAVFEVPGLRPEDITVDVVDGRLVVSGERRQQDLPRGHQTLTVETRPTSESEPGSDACVRTSEATLAHAGIMHVRELKYGLFRRIVAVPAGCTTADLQAVMENGMLTVSWPRDTQMRFSNSLLGGKAESALGLDTGAGQGGLQGDNSSACV</sequence>
<dbReference type="Gene3D" id="2.60.40.790">
    <property type="match status" value="1"/>
</dbReference>
<dbReference type="SUPFAM" id="SSF49764">
    <property type="entry name" value="HSP20-like chaperones"/>
    <property type="match status" value="1"/>
</dbReference>
<proteinExistence type="inferred from homology"/>
<dbReference type="EMBL" id="ML145110">
    <property type="protein sequence ID" value="TBU59835.1"/>
    <property type="molecule type" value="Genomic_DNA"/>
</dbReference>
<dbReference type="STRING" id="114155.A0A4Q9PYU6"/>